<dbReference type="RefSeq" id="WP_100113012.1">
    <property type="nucleotide sequence ID" value="NZ_MDVB01000005.1"/>
</dbReference>
<dbReference type="SUPFAM" id="SSF69618">
    <property type="entry name" value="HemD-like"/>
    <property type="match status" value="1"/>
</dbReference>
<dbReference type="CDD" id="cd06578">
    <property type="entry name" value="HemD"/>
    <property type="match status" value="1"/>
</dbReference>
<evidence type="ECO:0000256" key="3">
    <source>
        <dbReference type="ARBA" id="ARBA00013109"/>
    </source>
</evidence>
<dbReference type="AlphaFoldDB" id="A0A2N9WWH5"/>
<dbReference type="PANTHER" id="PTHR38042">
    <property type="entry name" value="UROPORPHYRINOGEN-III SYNTHASE, CHLOROPLASTIC"/>
    <property type="match status" value="1"/>
</dbReference>
<evidence type="ECO:0000313" key="12">
    <source>
        <dbReference type="Proteomes" id="UP000231293"/>
    </source>
</evidence>
<dbReference type="UniPathway" id="UPA00251">
    <property type="reaction ID" value="UER00320"/>
</dbReference>
<dbReference type="GO" id="GO:0006780">
    <property type="term" value="P:uroporphyrinogen III biosynthetic process"/>
    <property type="evidence" value="ECO:0007669"/>
    <property type="project" value="UniProtKB-UniRule"/>
</dbReference>
<dbReference type="EMBL" id="MDVB01000005">
    <property type="protein sequence ID" value="PIT18454.1"/>
    <property type="molecule type" value="Genomic_DNA"/>
</dbReference>
<evidence type="ECO:0000256" key="5">
    <source>
        <dbReference type="ARBA" id="ARBA00023244"/>
    </source>
</evidence>
<dbReference type="InterPro" id="IPR036108">
    <property type="entry name" value="4pyrrol_syn_uPrphyn_synt_sf"/>
</dbReference>
<keyword evidence="4 9" id="KW-0456">Lyase</keyword>
<evidence type="ECO:0000256" key="8">
    <source>
        <dbReference type="ARBA" id="ARBA00048617"/>
    </source>
</evidence>
<organism evidence="11 12">
    <name type="scientific">Snodgrassella alvi</name>
    <dbReference type="NCBI Taxonomy" id="1196083"/>
    <lineage>
        <taxon>Bacteria</taxon>
        <taxon>Pseudomonadati</taxon>
        <taxon>Pseudomonadota</taxon>
        <taxon>Betaproteobacteria</taxon>
        <taxon>Neisseriales</taxon>
        <taxon>Neisseriaceae</taxon>
        <taxon>Snodgrassella</taxon>
    </lineage>
</organism>
<evidence type="ECO:0000256" key="7">
    <source>
        <dbReference type="ARBA" id="ARBA00040167"/>
    </source>
</evidence>
<evidence type="ECO:0000256" key="1">
    <source>
        <dbReference type="ARBA" id="ARBA00004772"/>
    </source>
</evidence>
<dbReference type="InterPro" id="IPR003754">
    <property type="entry name" value="4pyrrol_synth_uPrphyn_synth"/>
</dbReference>
<comment type="similarity">
    <text evidence="2 9">Belongs to the uroporphyrinogen-III synthase family.</text>
</comment>
<evidence type="ECO:0000256" key="4">
    <source>
        <dbReference type="ARBA" id="ARBA00023239"/>
    </source>
</evidence>
<dbReference type="InterPro" id="IPR039793">
    <property type="entry name" value="UROS/Hem4"/>
</dbReference>
<dbReference type="GO" id="GO:0006782">
    <property type="term" value="P:protoporphyrinogen IX biosynthetic process"/>
    <property type="evidence" value="ECO:0007669"/>
    <property type="project" value="UniProtKB-UniRule"/>
</dbReference>
<gene>
    <name evidence="11" type="ORF">BGI32_01015</name>
</gene>
<comment type="catalytic activity">
    <reaction evidence="8 9">
        <text>hydroxymethylbilane = uroporphyrinogen III + H2O</text>
        <dbReference type="Rhea" id="RHEA:18965"/>
        <dbReference type="ChEBI" id="CHEBI:15377"/>
        <dbReference type="ChEBI" id="CHEBI:57308"/>
        <dbReference type="ChEBI" id="CHEBI:57845"/>
        <dbReference type="EC" id="4.2.1.75"/>
    </reaction>
</comment>
<feature type="domain" description="Tetrapyrrole biosynthesis uroporphyrinogen III synthase" evidence="10">
    <location>
        <begin position="25"/>
        <end position="228"/>
    </location>
</feature>
<evidence type="ECO:0000256" key="2">
    <source>
        <dbReference type="ARBA" id="ARBA00008133"/>
    </source>
</evidence>
<sequence length="243" mass="27046">MNAQPCLALMRPQLAATADIDCCIRAGWIPLLLEYQQLQPRSAVLQQLVLQSLVQNVVLWVSPSAVHIAAKYVSQSEKLLHVAVGTSTARTLAAYGFKRILNPSDGHDSEAVLRLPLWQQQKGRLLLIRGVGGRDLIINQLHQQGWQIEVAEVYQRQPQPVDWSVLTQQAQQGSLKAVYMTTTAAVQAWFTQLPPDLYAVSKSLLYLVHHPRTATALTEYGVSTLLVSDLCRGLELLRSHRTL</sequence>
<comment type="pathway">
    <text evidence="1 9">Porphyrin-containing compound metabolism; protoporphyrin-IX biosynthesis; coproporphyrinogen-III from 5-aminolevulinate: step 3/4.</text>
</comment>
<keyword evidence="5 9" id="KW-0627">Porphyrin biosynthesis</keyword>
<protein>
    <recommendedName>
        <fullName evidence="7 9">Uroporphyrinogen-III synthase</fullName>
        <ecNumber evidence="3 9">4.2.1.75</ecNumber>
    </recommendedName>
</protein>
<accession>A0A2N9WWH5</accession>
<comment type="caution">
    <text evidence="11">The sequence shown here is derived from an EMBL/GenBank/DDBJ whole genome shotgun (WGS) entry which is preliminary data.</text>
</comment>
<reference evidence="11 12" key="1">
    <citation type="journal article" date="2017" name="MBio">
        <title>Type VI secretion-mediated competition in the bee gut microbiome.</title>
        <authorList>
            <person name="Steele M.I."/>
            <person name="Kwong W.K."/>
            <person name="Powell J.E."/>
            <person name="Whiteley M."/>
            <person name="Moran N.A."/>
        </authorList>
    </citation>
    <scope>NUCLEOTIDE SEQUENCE [LARGE SCALE GENOMIC DNA]</scope>
    <source>
        <strain evidence="11 12">App2-2</strain>
    </source>
</reference>
<dbReference type="Gene3D" id="3.40.50.10090">
    <property type="match status" value="2"/>
</dbReference>
<dbReference type="PANTHER" id="PTHR38042:SF1">
    <property type="entry name" value="UROPORPHYRINOGEN-III SYNTHASE, CHLOROPLASTIC"/>
    <property type="match status" value="1"/>
</dbReference>
<proteinExistence type="inferred from homology"/>
<dbReference type="EC" id="4.2.1.75" evidence="3 9"/>
<evidence type="ECO:0000256" key="6">
    <source>
        <dbReference type="ARBA" id="ARBA00037589"/>
    </source>
</evidence>
<evidence type="ECO:0000259" key="10">
    <source>
        <dbReference type="Pfam" id="PF02602"/>
    </source>
</evidence>
<name>A0A2N9WWH5_9NEIS</name>
<evidence type="ECO:0000256" key="9">
    <source>
        <dbReference type="RuleBase" id="RU366031"/>
    </source>
</evidence>
<evidence type="ECO:0000313" key="11">
    <source>
        <dbReference type="EMBL" id="PIT18454.1"/>
    </source>
</evidence>
<dbReference type="GO" id="GO:0004852">
    <property type="term" value="F:uroporphyrinogen-III synthase activity"/>
    <property type="evidence" value="ECO:0007669"/>
    <property type="project" value="UniProtKB-UniRule"/>
</dbReference>
<dbReference type="Proteomes" id="UP000231293">
    <property type="component" value="Unassembled WGS sequence"/>
</dbReference>
<dbReference type="Pfam" id="PF02602">
    <property type="entry name" value="HEM4"/>
    <property type="match status" value="1"/>
</dbReference>
<comment type="function">
    <text evidence="6 9">Catalyzes cyclization of the linear tetrapyrrole, hydroxymethylbilane, to the macrocyclic uroporphyrinogen III.</text>
</comment>